<comment type="similarity">
    <text evidence="1">Belongs to the ADIP family.</text>
</comment>
<evidence type="ECO:0000313" key="5">
    <source>
        <dbReference type="EMBL" id="JAT48615.1"/>
    </source>
</evidence>
<sequence>MAAGAGDRVSRSHFLSCSAISVPTMAVWDHTFADAGNLEHCAKYLNQTLVTFGFPASLDLFASDPVSIARTCNCIYSLLQQRQRDIEFRESSNEQRQRLQSDTSRLEAKIERLEAQLAAKDREIATMTRTEAKATSAFKAQVEKLHHERDEFQKMVIGNQQVRTQQIHEMKKREKEYIKLQDRLNQVLMEKKKESRSGMEIMNLLQKEGRQRGTWNGKKADSDFSKMIVDAYELKMRELMQENADLRALLRSMQMDMRDFLNAPNGPSQQDLAVNERNNPESPKSPLGGRTDVFDLPFHMARDQIEESLRTKMASVKARMVQLQDAQKGAEVTSEATERELELEAQLVEARSIIEEQASILAKQLAKSEKPRIE</sequence>
<gene>
    <name evidence="5" type="primary">Ssx2ip_1</name>
    <name evidence="5" type="ORF">g.110649</name>
</gene>
<dbReference type="Pfam" id="PF11559">
    <property type="entry name" value="ADIP"/>
    <property type="match status" value="1"/>
</dbReference>
<feature type="coiled-coil region" evidence="3">
    <location>
        <begin position="89"/>
        <end position="130"/>
    </location>
</feature>
<evidence type="ECO:0000256" key="3">
    <source>
        <dbReference type="SAM" id="Coils"/>
    </source>
</evidence>
<organism evidence="5">
    <name type="scientific">Anthurium amnicola</name>
    <dbReference type="NCBI Taxonomy" id="1678845"/>
    <lineage>
        <taxon>Eukaryota</taxon>
        <taxon>Viridiplantae</taxon>
        <taxon>Streptophyta</taxon>
        <taxon>Embryophyta</taxon>
        <taxon>Tracheophyta</taxon>
        <taxon>Spermatophyta</taxon>
        <taxon>Magnoliopsida</taxon>
        <taxon>Liliopsida</taxon>
        <taxon>Araceae</taxon>
        <taxon>Pothoideae</taxon>
        <taxon>Potheae</taxon>
        <taxon>Anthurium</taxon>
    </lineage>
</organism>
<dbReference type="PANTHER" id="PTHR47057:SF1">
    <property type="entry name" value="AFADIN_ALPHA-ACTININ-BINDING PROTEIN"/>
    <property type="match status" value="1"/>
</dbReference>
<dbReference type="InterPro" id="IPR021622">
    <property type="entry name" value="Afadin/alpha-actinin-bd"/>
</dbReference>
<evidence type="ECO:0000256" key="4">
    <source>
        <dbReference type="SAM" id="MobiDB-lite"/>
    </source>
</evidence>
<feature type="coiled-coil region" evidence="3">
    <location>
        <begin position="229"/>
        <end position="256"/>
    </location>
</feature>
<keyword evidence="2 3" id="KW-0175">Coiled coil</keyword>
<feature type="compositionally biased region" description="Polar residues" evidence="4">
    <location>
        <begin position="265"/>
        <end position="282"/>
    </location>
</feature>
<accession>A0A1D1Y1V4</accession>
<dbReference type="PANTHER" id="PTHR47057">
    <property type="entry name" value="AFADIN/ALPHA-ACTININ-BINDING"/>
    <property type="match status" value="1"/>
</dbReference>
<dbReference type="EMBL" id="GDJX01019321">
    <property type="protein sequence ID" value="JAT48615.1"/>
    <property type="molecule type" value="Transcribed_RNA"/>
</dbReference>
<feature type="region of interest" description="Disordered" evidence="4">
    <location>
        <begin position="260"/>
        <end position="291"/>
    </location>
</feature>
<protein>
    <submittedName>
        <fullName evidence="5">Afadin-and alpha-actinin-binding protein</fullName>
    </submittedName>
</protein>
<evidence type="ECO:0000256" key="1">
    <source>
        <dbReference type="ARBA" id="ARBA00009291"/>
    </source>
</evidence>
<proteinExistence type="inferred from homology"/>
<evidence type="ECO:0000256" key="2">
    <source>
        <dbReference type="ARBA" id="ARBA00023054"/>
    </source>
</evidence>
<dbReference type="AlphaFoldDB" id="A0A1D1Y1V4"/>
<reference evidence="5" key="1">
    <citation type="submission" date="2015-07" db="EMBL/GenBank/DDBJ databases">
        <title>Transcriptome Assembly of Anthurium amnicola.</title>
        <authorList>
            <person name="Suzuki J."/>
        </authorList>
    </citation>
    <scope>NUCLEOTIDE SEQUENCE</scope>
</reference>
<name>A0A1D1Y1V4_9ARAE</name>